<gene>
    <name evidence="2" type="ORF">UFOPK1440_00030</name>
</gene>
<name>A0A6J6B8F4_9ZZZZ</name>
<dbReference type="Pfam" id="PF13641">
    <property type="entry name" value="Glyco_tranf_2_3"/>
    <property type="match status" value="1"/>
</dbReference>
<keyword evidence="1" id="KW-0472">Membrane</keyword>
<accession>A0A6J6B8F4</accession>
<feature type="transmembrane region" description="Helical" evidence="1">
    <location>
        <begin position="680"/>
        <end position="698"/>
    </location>
</feature>
<feature type="transmembrane region" description="Helical" evidence="1">
    <location>
        <begin position="386"/>
        <end position="406"/>
    </location>
</feature>
<feature type="transmembrane region" description="Helical" evidence="1">
    <location>
        <begin position="520"/>
        <end position="539"/>
    </location>
</feature>
<feature type="transmembrane region" description="Helical" evidence="1">
    <location>
        <begin position="654"/>
        <end position="673"/>
    </location>
</feature>
<dbReference type="PANTHER" id="PTHR43685:SF3">
    <property type="entry name" value="SLR2126 PROTEIN"/>
    <property type="match status" value="1"/>
</dbReference>
<evidence type="ECO:0000256" key="1">
    <source>
        <dbReference type="SAM" id="Phobius"/>
    </source>
</evidence>
<protein>
    <submittedName>
        <fullName evidence="2">Unannotated protein</fullName>
    </submittedName>
</protein>
<dbReference type="SUPFAM" id="SSF53448">
    <property type="entry name" value="Nucleotide-diphospho-sugar transferases"/>
    <property type="match status" value="1"/>
</dbReference>
<keyword evidence="1" id="KW-0812">Transmembrane</keyword>
<feature type="transmembrane region" description="Helical" evidence="1">
    <location>
        <begin position="494"/>
        <end position="514"/>
    </location>
</feature>
<dbReference type="InterPro" id="IPR029044">
    <property type="entry name" value="Nucleotide-diphossugar_trans"/>
</dbReference>
<feature type="transmembrane region" description="Helical" evidence="1">
    <location>
        <begin position="449"/>
        <end position="482"/>
    </location>
</feature>
<dbReference type="Gene3D" id="3.90.550.10">
    <property type="entry name" value="Spore Coat Polysaccharide Biosynthesis Protein SpsA, Chain A"/>
    <property type="match status" value="1"/>
</dbReference>
<proteinExistence type="predicted"/>
<feature type="transmembrane region" description="Helical" evidence="1">
    <location>
        <begin position="599"/>
        <end position="618"/>
    </location>
</feature>
<feature type="transmembrane region" description="Helical" evidence="1">
    <location>
        <begin position="980"/>
        <end position="997"/>
    </location>
</feature>
<dbReference type="EMBL" id="CAEZSP010000001">
    <property type="protein sequence ID" value="CAB4534649.1"/>
    <property type="molecule type" value="Genomic_DNA"/>
</dbReference>
<evidence type="ECO:0000313" key="2">
    <source>
        <dbReference type="EMBL" id="CAB4534649.1"/>
    </source>
</evidence>
<dbReference type="AlphaFoldDB" id="A0A6J6B8F4"/>
<feature type="transmembrane region" description="Helical" evidence="1">
    <location>
        <begin position="742"/>
        <end position="768"/>
    </location>
</feature>
<dbReference type="PANTHER" id="PTHR43685">
    <property type="entry name" value="GLYCOSYLTRANSFERASE"/>
    <property type="match status" value="1"/>
</dbReference>
<organism evidence="2">
    <name type="scientific">freshwater metagenome</name>
    <dbReference type="NCBI Taxonomy" id="449393"/>
    <lineage>
        <taxon>unclassified sequences</taxon>
        <taxon>metagenomes</taxon>
        <taxon>ecological metagenomes</taxon>
    </lineage>
</organism>
<keyword evidence="1" id="KW-1133">Transmembrane helix</keyword>
<sequence>MAINRISALLVVHDGATWLPEVVASIASQTLPADLILAIDTGSLDSSPKLLKGAKIPTVTLDRTTSFAEAINYGLSQLPAPVNGVDEWLWILHDDCSLDAGALAELISAVSERPSIAMVGPKLLGWHDRTHLLEAGISIATNGSRWTGLEPHEYDQGQHDGTHEVLAVSTAGALIRREVFEELGGFDTNLELFRDDVDFGWRMHVAGHSALAVTSAIGYHAQAAATERRGIDIAGAPLHRPLLLDRRNAAYVLLANSSWWKLPLLAIQLLSGALIRSVAFLFAKLPGYASDEILAIASLLIHPGELLVARKKRRSQRLVSSGIVARFIPSRWDQLRTGTSRFFERIRERIFPEDINDESIMISNLDIAEDDEEILQPLARKSWRSLFLKPFVFSFTLMSVLVFVWMRYRFGTISGGALAISQEGASELWKFYVESWHPVGMGSGIEAPAWTFLLALLSTATFGNVSLAVGLLFFAAPFLALWSAHSYLKGLTSNSVLSAAMAFLYALSPVSISAINGGRLGVLVLIIALPLMLRLWGSWDRIEERALRSIFTVALFLWVLLAFNPSLFIPLTIFTLIYISKDFLYFAKNPRDPLFIARALRRLLLLAIPFLLLVPNSLKFLINPSQLLIEIGVPQDGGGANLALLANPGGLGSLPWWAISPISLLLLVTYFSISQARKYSALGITFLLLGALCAAIRVTGNGSSSTQLFFSGALIAVASLFAVVAATIAFDGVKERLENTRLSYQHFIVALVLLFSLTYSVTSSLWIFTASANSPLAHKSEVVLPAYLAVEEEAKILVIRPLTNNGHTSLAYSISRGEGIKLGEADVATSLSESLTAAVEGLIDNTGVTSSKVFVAHGIKYVFVKKTANKELIQVIDGLGGFSRASSTDEGTVWKVNEPTGRFFFTDFSGKVTVLDSVQGTVKAPGFGTITLTENFSTSWQALSEGVRLERSTNNYGLPQFKVLQAGEINFLHDGTGRRAWISLFLIVLVTSIIMALPSGRRRREMLDRELA</sequence>
<dbReference type="InterPro" id="IPR050834">
    <property type="entry name" value="Glycosyltransf_2"/>
</dbReference>
<feature type="transmembrane region" description="Helical" evidence="1">
    <location>
        <begin position="710"/>
        <end position="730"/>
    </location>
</feature>
<reference evidence="2" key="1">
    <citation type="submission" date="2020-05" db="EMBL/GenBank/DDBJ databases">
        <authorList>
            <person name="Chiriac C."/>
            <person name="Salcher M."/>
            <person name="Ghai R."/>
            <person name="Kavagutti S V."/>
        </authorList>
    </citation>
    <scope>NUCLEOTIDE SEQUENCE</scope>
</reference>